<dbReference type="AlphaFoldDB" id="G8LFE1"/>
<dbReference type="Pfam" id="PF09867">
    <property type="entry name" value="TagF_N"/>
    <property type="match status" value="1"/>
</dbReference>
<dbReference type="eggNOG" id="COG3913">
    <property type="taxonomic scope" value="Bacteria"/>
</dbReference>
<sequence length="262" mass="30004">MRQTVFVTRSSFPVSHAHNRKDSRMTNTPAMNRYSWYGKLPSAGDFLQRRFPDTLQRQWSHWFQVGLLAWQQEEQRSGERPFNKAPVWNFVVPPMLGSQMIQMGCLLPGRDSVGRQYPVCIQLSFAPADWSSRLLSQAESWYQQIGRLGLHAVRNSFSASQLDDMLMSIPAPQPVEPQKRSDILDVIGYDEDGQSTLGWPQAAECFDPLRQTSYWWTNRCDGYPLYTHVHSGNFTGQLFTLLFDPAGGARPGRHGLYPPMFE</sequence>
<reference evidence="1 2" key="1">
    <citation type="journal article" date="2011" name="Stand. Genomic Sci.">
        <title>Complete genome of the onion pathogen Enterobacter cloacae EcWSU1.</title>
        <authorList>
            <person name="Humann J.L."/>
            <person name="Wildung M."/>
            <person name="Cheng C.H."/>
            <person name="Lee T."/>
            <person name="Stewart J.E."/>
            <person name="Drew J.C."/>
            <person name="Triplett E.W."/>
            <person name="Main D."/>
            <person name="Schroeder B.K."/>
        </authorList>
    </citation>
    <scope>NUCLEOTIDE SEQUENCE [LARGE SCALE GENOMIC DNA]</scope>
    <source>
        <strain evidence="1 2">EcWSU1</strain>
    </source>
</reference>
<dbReference type="Gene3D" id="3.40.1730.10">
    <property type="entry name" value="pa0076 domain"/>
    <property type="match status" value="1"/>
</dbReference>
<evidence type="ECO:0000313" key="1">
    <source>
        <dbReference type="EMBL" id="AEW74125.1"/>
    </source>
</evidence>
<accession>G8LFE1</accession>
<dbReference type="EMBL" id="CP002886">
    <property type="protein sequence ID" value="AEW74125.1"/>
    <property type="molecule type" value="Genomic_DNA"/>
</dbReference>
<gene>
    <name evidence="1" type="ORF">EcWSU1_02693</name>
</gene>
<protein>
    <recommendedName>
        <fullName evidence="3">Type VI secretion system-associated protein TagF</fullName>
    </recommendedName>
</protein>
<dbReference type="HOGENOM" id="CLU_084145_0_0_6"/>
<dbReference type="InterPro" id="IPR038225">
    <property type="entry name" value="TagF_sf"/>
</dbReference>
<evidence type="ECO:0000313" key="2">
    <source>
        <dbReference type="Proteomes" id="UP000007838"/>
    </source>
</evidence>
<organism evidence="1 2">
    <name type="scientific">Enterobacter ludwigii</name>
    <dbReference type="NCBI Taxonomy" id="299767"/>
    <lineage>
        <taxon>Bacteria</taxon>
        <taxon>Pseudomonadati</taxon>
        <taxon>Pseudomonadota</taxon>
        <taxon>Gammaproteobacteria</taxon>
        <taxon>Enterobacterales</taxon>
        <taxon>Enterobacteriaceae</taxon>
        <taxon>Enterobacter</taxon>
        <taxon>Enterobacter cloacae complex</taxon>
    </lineage>
</organism>
<dbReference type="NCBIfam" id="TIGR03373">
    <property type="entry name" value="VI_minor_4"/>
    <property type="match status" value="1"/>
</dbReference>
<dbReference type="Proteomes" id="UP000007838">
    <property type="component" value="Chromosome"/>
</dbReference>
<dbReference type="PIRSF" id="PIRSF029287">
    <property type="entry name" value="UCP029287"/>
    <property type="match status" value="1"/>
</dbReference>
<name>G8LFE1_9ENTR</name>
<dbReference type="InterPro" id="IPR017748">
    <property type="entry name" value="TagF"/>
</dbReference>
<evidence type="ECO:0008006" key="3">
    <source>
        <dbReference type="Google" id="ProtNLM"/>
    </source>
</evidence>
<proteinExistence type="predicted"/>
<dbReference type="KEGG" id="eec:EcWSU1_02693"/>